<organism evidence="1 2">
    <name type="scientific">Piloderma croceum (strain F 1598)</name>
    <dbReference type="NCBI Taxonomy" id="765440"/>
    <lineage>
        <taxon>Eukaryota</taxon>
        <taxon>Fungi</taxon>
        <taxon>Dikarya</taxon>
        <taxon>Basidiomycota</taxon>
        <taxon>Agaricomycotina</taxon>
        <taxon>Agaricomycetes</taxon>
        <taxon>Agaricomycetidae</taxon>
        <taxon>Atheliales</taxon>
        <taxon>Atheliaceae</taxon>
        <taxon>Piloderma</taxon>
    </lineage>
</organism>
<dbReference type="EMBL" id="KN833057">
    <property type="protein sequence ID" value="KIM74667.1"/>
    <property type="molecule type" value="Genomic_DNA"/>
</dbReference>
<proteinExistence type="predicted"/>
<accession>A0A0C3BBH5</accession>
<protein>
    <submittedName>
        <fullName evidence="1">Uncharacterized protein</fullName>
    </submittedName>
</protein>
<reference evidence="1 2" key="1">
    <citation type="submission" date="2014-04" db="EMBL/GenBank/DDBJ databases">
        <authorList>
            <consortium name="DOE Joint Genome Institute"/>
            <person name="Kuo A."/>
            <person name="Tarkka M."/>
            <person name="Buscot F."/>
            <person name="Kohler A."/>
            <person name="Nagy L.G."/>
            <person name="Floudas D."/>
            <person name="Copeland A."/>
            <person name="Barry K.W."/>
            <person name="Cichocki N."/>
            <person name="Veneault-Fourrey C."/>
            <person name="LaButti K."/>
            <person name="Lindquist E.A."/>
            <person name="Lipzen A."/>
            <person name="Lundell T."/>
            <person name="Morin E."/>
            <person name="Murat C."/>
            <person name="Sun H."/>
            <person name="Tunlid A."/>
            <person name="Henrissat B."/>
            <person name="Grigoriev I.V."/>
            <person name="Hibbett D.S."/>
            <person name="Martin F."/>
            <person name="Nordberg H.P."/>
            <person name="Cantor M.N."/>
            <person name="Hua S.X."/>
        </authorList>
    </citation>
    <scope>NUCLEOTIDE SEQUENCE [LARGE SCALE GENOMIC DNA]</scope>
    <source>
        <strain evidence="1 2">F 1598</strain>
    </source>
</reference>
<dbReference type="Proteomes" id="UP000054166">
    <property type="component" value="Unassembled WGS sequence"/>
</dbReference>
<name>A0A0C3BBH5_PILCF</name>
<evidence type="ECO:0000313" key="1">
    <source>
        <dbReference type="EMBL" id="KIM74667.1"/>
    </source>
</evidence>
<dbReference type="InParanoid" id="A0A0C3BBH5"/>
<reference evidence="2" key="2">
    <citation type="submission" date="2015-01" db="EMBL/GenBank/DDBJ databases">
        <title>Evolutionary Origins and Diversification of the Mycorrhizal Mutualists.</title>
        <authorList>
            <consortium name="DOE Joint Genome Institute"/>
            <consortium name="Mycorrhizal Genomics Consortium"/>
            <person name="Kohler A."/>
            <person name="Kuo A."/>
            <person name="Nagy L.G."/>
            <person name="Floudas D."/>
            <person name="Copeland A."/>
            <person name="Barry K.W."/>
            <person name="Cichocki N."/>
            <person name="Veneault-Fourrey C."/>
            <person name="LaButti K."/>
            <person name="Lindquist E.A."/>
            <person name="Lipzen A."/>
            <person name="Lundell T."/>
            <person name="Morin E."/>
            <person name="Murat C."/>
            <person name="Riley R."/>
            <person name="Ohm R."/>
            <person name="Sun H."/>
            <person name="Tunlid A."/>
            <person name="Henrissat B."/>
            <person name="Grigoriev I.V."/>
            <person name="Hibbett D.S."/>
            <person name="Martin F."/>
        </authorList>
    </citation>
    <scope>NUCLEOTIDE SEQUENCE [LARGE SCALE GENOMIC DNA]</scope>
    <source>
        <strain evidence="2">F 1598</strain>
    </source>
</reference>
<dbReference type="AlphaFoldDB" id="A0A0C3BBH5"/>
<keyword evidence="2" id="KW-1185">Reference proteome</keyword>
<gene>
    <name evidence="1" type="ORF">PILCRDRAFT_827995</name>
</gene>
<sequence>MVCLQSCIYVDVVRTRNFTKQARDGECGEGMIRGFVRFRVGTRATGSPYPWYRCLDSAYLI</sequence>
<evidence type="ECO:0000313" key="2">
    <source>
        <dbReference type="Proteomes" id="UP000054166"/>
    </source>
</evidence>
<dbReference type="HOGENOM" id="CLU_2923491_0_0_1"/>